<dbReference type="InterPro" id="IPR001672">
    <property type="entry name" value="G6P_Isomerase"/>
</dbReference>
<evidence type="ECO:0000313" key="7">
    <source>
        <dbReference type="Proteomes" id="UP001530315"/>
    </source>
</evidence>
<dbReference type="EMBL" id="JALLAZ020000599">
    <property type="protein sequence ID" value="KAL3791221.1"/>
    <property type="molecule type" value="Genomic_DNA"/>
</dbReference>
<feature type="transmembrane region" description="Helical" evidence="5">
    <location>
        <begin position="97"/>
        <end position="123"/>
    </location>
</feature>
<feature type="compositionally biased region" description="Acidic residues" evidence="4">
    <location>
        <begin position="381"/>
        <end position="391"/>
    </location>
</feature>
<feature type="region of interest" description="Disordered" evidence="4">
    <location>
        <begin position="601"/>
        <end position="631"/>
    </location>
</feature>
<dbReference type="GO" id="GO:0006094">
    <property type="term" value="P:gluconeogenesis"/>
    <property type="evidence" value="ECO:0007669"/>
    <property type="project" value="UniProtKB-KW"/>
</dbReference>
<accession>A0ABD3PV01</accession>
<feature type="compositionally biased region" description="Gly residues" evidence="4">
    <location>
        <begin position="366"/>
        <end position="375"/>
    </location>
</feature>
<dbReference type="Pfam" id="PF00342">
    <property type="entry name" value="PGI"/>
    <property type="match status" value="1"/>
</dbReference>
<keyword evidence="3" id="KW-0413">Isomerase</keyword>
<dbReference type="Proteomes" id="UP001530315">
    <property type="component" value="Unassembled WGS sequence"/>
</dbReference>
<keyword evidence="1" id="KW-0312">Gluconeogenesis</keyword>
<organism evidence="6 7">
    <name type="scientific">Stephanodiscus triporus</name>
    <dbReference type="NCBI Taxonomy" id="2934178"/>
    <lineage>
        <taxon>Eukaryota</taxon>
        <taxon>Sar</taxon>
        <taxon>Stramenopiles</taxon>
        <taxon>Ochrophyta</taxon>
        <taxon>Bacillariophyta</taxon>
        <taxon>Coscinodiscophyceae</taxon>
        <taxon>Thalassiosirophycidae</taxon>
        <taxon>Stephanodiscales</taxon>
        <taxon>Stephanodiscaceae</taxon>
        <taxon>Stephanodiscus</taxon>
    </lineage>
</organism>
<keyword evidence="7" id="KW-1185">Reference proteome</keyword>
<feature type="compositionally biased region" description="Low complexity" evidence="4">
    <location>
        <begin position="540"/>
        <end position="549"/>
    </location>
</feature>
<keyword evidence="5" id="KW-1133">Transmembrane helix</keyword>
<name>A0ABD3PV01_9STRA</name>
<protein>
    <recommendedName>
        <fullName evidence="8">Glucose-6-phosphate isomerase</fullName>
    </recommendedName>
</protein>
<sequence>MPGGRVLFVDDDYYDDYYDDYDYRHRRRRDSSSAIRRRTSLLPAPANELGSILPTSAGRRGLSPTGDQYVSYLGRTPRERYDSLFEGAAVAFLGSMFAYFVSFVVGQFLATCLGIIFLFWPILGPEFKAYQRNWELAGGRDLVDVWMDDDIDDDDGRPPSEEDRRGLYGAYYVARVDDVCVVDDARADVDDEYDLSEFDGYAMSNDELESVTGIPWKLRLRLSDDAGRGMQVHSRMSEGYLGIPMVFALTSIIRPAQAWSALRRHAEDDVGSLRLVDLRGRRDAGVGVDDDFIAVHRSADGGGNGDDDGHLLIVDWSRQRTTSDTMGHLLRYFAAMEVRERILDLAYGRLAPCSGSSRKRREDGGGDGPSEGGGGRGRECEYDDGRDEDDDRDHYFRSPTVSFASDTLRRGANRDKSDDDDDDDGDGATTSEMSEGCGSMHLALRMPAGMGMFVRDPQSDDNSRKNALDDVHADWRRVRRISESVRRGKIRGASGRPLCDVLVLVAGGEGVVLPHALEFAHRAIAHDGVGREASLVDPSCGSIGPSSSSLDATTGSTSGGVWPSSSTGGAGGGGGQPTMASTLQAAADGVVSMVTTPFKSAAARGRSDREISSSSGGGSSSSSSSSTTTSLRRRKLRILTSIDPSAMGEVLSELIPATTLVVTVDVDSEGGRECGEINSAIRDWLLSGLMSNWKGDGGGNNRARAEEIVRKHMYMVTGNEGSFRGSHPGNAFLLPRHSRCEAFSACSVAGILVSGIKVSRLKDFRYGVFGPSAFLSFNAIETCSTLPSQPLSLVFGWDITSTFLLGAHDMDKHFVDTCPRQNIPIILSLIDLWNEAFLLSSGRVLDPFVGAFGSYHEFVASLENKVLGASGRMPTTKSSSVGRNGGPHPVIDGGSYAYNIVGRGTNLKSIEFITTLDPGNATEDSLVANHDKRMCSLFARADTLAFGTSNAGGSVRRYDSPGSPPMILRNDSMLSQSSTNGVGGNAKTVSGNQPSSIILCGKCDAFTCGQLIALGEHRALIKAWLWGIDPFAVAKTSIQKERQDFLSERLNHMNHLLSMGDDLDNADGPELPDPTGGIRTMNSATNTVLKHYATRLKHRHRYKSRTPSRLFS</sequence>
<evidence type="ECO:0000313" key="6">
    <source>
        <dbReference type="EMBL" id="KAL3791221.1"/>
    </source>
</evidence>
<dbReference type="SUPFAM" id="SSF53697">
    <property type="entry name" value="SIS domain"/>
    <property type="match status" value="1"/>
</dbReference>
<evidence type="ECO:0000256" key="2">
    <source>
        <dbReference type="ARBA" id="ARBA00023152"/>
    </source>
</evidence>
<dbReference type="AlphaFoldDB" id="A0ABD3PV01"/>
<dbReference type="InterPro" id="IPR046348">
    <property type="entry name" value="SIS_dom_sf"/>
</dbReference>
<dbReference type="PROSITE" id="PS51463">
    <property type="entry name" value="P_GLUCOSE_ISOMERASE_3"/>
    <property type="match status" value="1"/>
</dbReference>
<keyword evidence="5" id="KW-0472">Membrane</keyword>
<keyword evidence="2" id="KW-0324">Glycolysis</keyword>
<dbReference type="GO" id="GO:0006096">
    <property type="term" value="P:glycolytic process"/>
    <property type="evidence" value="ECO:0007669"/>
    <property type="project" value="UniProtKB-KW"/>
</dbReference>
<gene>
    <name evidence="6" type="ORF">ACHAW5_000491</name>
</gene>
<dbReference type="Gene3D" id="3.40.50.10490">
    <property type="entry name" value="Glucose-6-phosphate isomerase like protein, domain 1"/>
    <property type="match status" value="2"/>
</dbReference>
<keyword evidence="5" id="KW-0812">Transmembrane</keyword>
<reference evidence="6 7" key="1">
    <citation type="submission" date="2024-10" db="EMBL/GenBank/DDBJ databases">
        <title>Updated reference genomes for cyclostephanoid diatoms.</title>
        <authorList>
            <person name="Roberts W.R."/>
            <person name="Alverson A.J."/>
        </authorList>
    </citation>
    <scope>NUCLEOTIDE SEQUENCE [LARGE SCALE GENOMIC DNA]</scope>
    <source>
        <strain evidence="6 7">AJA276-08</strain>
    </source>
</reference>
<dbReference type="PANTHER" id="PTHR11469:SF1">
    <property type="entry name" value="GLUCOSE-6-PHOSPHATE ISOMERASE"/>
    <property type="match status" value="1"/>
</dbReference>
<evidence type="ECO:0008006" key="8">
    <source>
        <dbReference type="Google" id="ProtNLM"/>
    </source>
</evidence>
<evidence type="ECO:0000256" key="1">
    <source>
        <dbReference type="ARBA" id="ARBA00022432"/>
    </source>
</evidence>
<proteinExistence type="predicted"/>
<evidence type="ECO:0000256" key="4">
    <source>
        <dbReference type="SAM" id="MobiDB-lite"/>
    </source>
</evidence>
<evidence type="ECO:0000256" key="3">
    <source>
        <dbReference type="ARBA" id="ARBA00023235"/>
    </source>
</evidence>
<feature type="region of interest" description="Disordered" evidence="4">
    <location>
        <begin position="354"/>
        <end position="439"/>
    </location>
</feature>
<comment type="caution">
    <text evidence="6">The sequence shown here is derived from an EMBL/GenBank/DDBJ whole genome shotgun (WGS) entry which is preliminary data.</text>
</comment>
<dbReference type="PANTHER" id="PTHR11469">
    <property type="entry name" value="GLUCOSE-6-PHOSPHATE ISOMERASE"/>
    <property type="match status" value="1"/>
</dbReference>
<feature type="compositionally biased region" description="Basic and acidic residues" evidence="4">
    <location>
        <begin position="407"/>
        <end position="417"/>
    </location>
</feature>
<dbReference type="GO" id="GO:0016853">
    <property type="term" value="F:isomerase activity"/>
    <property type="evidence" value="ECO:0007669"/>
    <property type="project" value="UniProtKB-KW"/>
</dbReference>
<feature type="region of interest" description="Disordered" evidence="4">
    <location>
        <begin position="540"/>
        <end position="580"/>
    </location>
</feature>
<feature type="compositionally biased region" description="Low complexity" evidence="4">
    <location>
        <begin position="620"/>
        <end position="630"/>
    </location>
</feature>
<evidence type="ECO:0000256" key="5">
    <source>
        <dbReference type="SAM" id="Phobius"/>
    </source>
</evidence>